<organism evidence="6 7">
    <name type="scientific">Rhodobacter xanthinilyticus</name>
    <dbReference type="NCBI Taxonomy" id="1850250"/>
    <lineage>
        <taxon>Bacteria</taxon>
        <taxon>Pseudomonadati</taxon>
        <taxon>Pseudomonadota</taxon>
        <taxon>Alphaproteobacteria</taxon>
        <taxon>Rhodobacterales</taxon>
        <taxon>Rhodobacter group</taxon>
        <taxon>Rhodobacter</taxon>
    </lineage>
</organism>
<proteinExistence type="inferred from homology"/>
<dbReference type="PANTHER" id="PTHR36116">
    <property type="entry name" value="UPF0060 MEMBRANE PROTEIN YNFA"/>
    <property type="match status" value="1"/>
</dbReference>
<keyword evidence="7" id="KW-1185">Reference proteome</keyword>
<feature type="transmembrane region" description="Helical" evidence="5">
    <location>
        <begin position="32"/>
        <end position="53"/>
    </location>
</feature>
<dbReference type="PANTHER" id="PTHR36116:SF1">
    <property type="entry name" value="UPF0060 MEMBRANE PROTEIN YNFA"/>
    <property type="match status" value="1"/>
</dbReference>
<evidence type="ECO:0000256" key="2">
    <source>
        <dbReference type="ARBA" id="ARBA00022692"/>
    </source>
</evidence>
<keyword evidence="4 5" id="KW-0472">Membrane</keyword>
<dbReference type="NCBIfam" id="NF002586">
    <property type="entry name" value="PRK02237.1"/>
    <property type="match status" value="1"/>
</dbReference>
<protein>
    <submittedName>
        <fullName evidence="6">Uncharacterized protein</fullName>
    </submittedName>
</protein>
<evidence type="ECO:0000256" key="4">
    <source>
        <dbReference type="ARBA" id="ARBA00023136"/>
    </source>
</evidence>
<dbReference type="Pfam" id="PF02694">
    <property type="entry name" value="UPF0060"/>
    <property type="match status" value="1"/>
</dbReference>
<dbReference type="GO" id="GO:0005886">
    <property type="term" value="C:plasma membrane"/>
    <property type="evidence" value="ECO:0007669"/>
    <property type="project" value="UniProtKB-SubCell"/>
</dbReference>
<dbReference type="AlphaFoldDB" id="A0A1D9M8Q7"/>
<sequence length="108" mass="11445">MTAFPLYLAAALAEIFGCFAVWLWLREGQSALWLGPGLVSLAVFAGLLTLSPAEAAGRAYAIYGGVYILASLGWMWFVEGQRPDLWDVLGGGICLLGAALILWGPRGG</sequence>
<evidence type="ECO:0000256" key="3">
    <source>
        <dbReference type="ARBA" id="ARBA00022989"/>
    </source>
</evidence>
<dbReference type="InterPro" id="IPR037185">
    <property type="entry name" value="EmrE-like"/>
</dbReference>
<feature type="transmembrane region" description="Helical" evidence="5">
    <location>
        <begin position="59"/>
        <end position="78"/>
    </location>
</feature>
<dbReference type="HAMAP" id="MF_00010">
    <property type="entry name" value="UPF0060"/>
    <property type="match status" value="1"/>
</dbReference>
<gene>
    <name evidence="6" type="ORF">LPB142_02050</name>
</gene>
<dbReference type="EMBL" id="CP017781">
    <property type="protein sequence ID" value="AOZ68242.1"/>
    <property type="molecule type" value="Genomic_DNA"/>
</dbReference>
<comment type="similarity">
    <text evidence="5">Belongs to the UPF0060 family.</text>
</comment>
<dbReference type="SUPFAM" id="SSF103481">
    <property type="entry name" value="Multidrug resistance efflux transporter EmrE"/>
    <property type="match status" value="1"/>
</dbReference>
<keyword evidence="2 5" id="KW-0812">Transmembrane</keyword>
<keyword evidence="3 5" id="KW-1133">Transmembrane helix</keyword>
<dbReference type="InterPro" id="IPR003844">
    <property type="entry name" value="UPF0060"/>
</dbReference>
<dbReference type="STRING" id="1850250.LPB142_02050"/>
<dbReference type="KEGG" id="rhp:LPB142_02050"/>
<dbReference type="RefSeq" id="WP_068766281.1">
    <property type="nucleotide sequence ID" value="NZ_CP017781.1"/>
</dbReference>
<feature type="transmembrane region" description="Helical" evidence="5">
    <location>
        <begin position="85"/>
        <end position="104"/>
    </location>
</feature>
<evidence type="ECO:0000256" key="1">
    <source>
        <dbReference type="ARBA" id="ARBA00022475"/>
    </source>
</evidence>
<reference evidence="6 7" key="1">
    <citation type="submission" date="2016-10" db="EMBL/GenBank/DDBJ databases">
        <title>Rhodobacter sp. LPB0142, isolated from sea water.</title>
        <authorList>
            <person name="Kim E."/>
            <person name="Yi H."/>
        </authorList>
    </citation>
    <scope>NUCLEOTIDE SEQUENCE [LARGE SCALE GENOMIC DNA]</scope>
    <source>
        <strain evidence="6 7">LPB0142</strain>
    </source>
</reference>
<accession>A0A1D9M8Q7</accession>
<evidence type="ECO:0000256" key="5">
    <source>
        <dbReference type="HAMAP-Rule" id="MF_00010"/>
    </source>
</evidence>
<dbReference type="Proteomes" id="UP000176562">
    <property type="component" value="Chromosome"/>
</dbReference>
<evidence type="ECO:0000313" key="7">
    <source>
        <dbReference type="Proteomes" id="UP000176562"/>
    </source>
</evidence>
<evidence type="ECO:0000313" key="6">
    <source>
        <dbReference type="EMBL" id="AOZ68242.1"/>
    </source>
</evidence>
<keyword evidence="1 5" id="KW-1003">Cell membrane</keyword>
<name>A0A1D9M8Q7_9RHOB</name>
<feature type="transmembrane region" description="Helical" evidence="5">
    <location>
        <begin position="6"/>
        <end position="25"/>
    </location>
</feature>
<comment type="subcellular location">
    <subcellularLocation>
        <location evidence="5">Cell membrane</location>
        <topology evidence="5">Multi-pass membrane protein</topology>
    </subcellularLocation>
</comment>